<dbReference type="GO" id="GO:2001070">
    <property type="term" value="F:starch binding"/>
    <property type="evidence" value="ECO:0007669"/>
    <property type="project" value="InterPro"/>
</dbReference>
<proteinExistence type="inferred from homology"/>
<keyword evidence="5" id="KW-0479">Metal-binding</keyword>
<sequence length="653" mass="70655">MALLEILRAVLLFTTATASALTSAQWRSQSVYQVMTDRFAKTVDTTTACDNLNYYCGGTWQGLINHLDYIQGMGFTAVWISPVVENLPASVETVDGSSYHGYWAQDIYSVNPNFGTAADLTALSTALHDRGMYLMVDVVTNHMGYDGCGTCVDYSIYNPFNSQSYYHPYCSIDYNNATSIQVCWEGDNIVSLPDLRTENSTVLSMWETWITQLVANYSIDGLRVDSMQQVDSAFWQPWLAAAGDLYAVGEVFNGDPTYTCPYQSYLPGVMNYPAYYYITQAFESTTGSISNLANGINAVKSDCSDTTLLGSFLENHDNPRFPSYTSDISLAKNAIGFAMLQDGIPIVYQGQEQHYNGSSTPDNREDIWRSDYSTSATLYTFIARVNAIRTSALNEDSSYLTYKAYPVYSDSKTIAMRKGLTTPVISVWTNSGASGSSYSITLTSSETGFSAGQSVTELLTCTTSTTDSQGSLTVTISGGLPNVFYPSSALSGDSLCSTSSSTSVSTTASTSTTSASTSPTTFITTSTSKSSVSTTVSSSSKTTVSSSSTSTSRAVAVTFNELVRTTYGETIKIAGSISQLGDWDTEDAIALSASKYTNSHPLWSVTVYLPARTVVEYKYINVDSNGDVTWEGDPNHTITVPASATTVSNSWQK</sequence>
<evidence type="ECO:0000256" key="15">
    <source>
        <dbReference type="SAM" id="SignalP"/>
    </source>
</evidence>
<keyword evidence="13" id="KW-0624">Polysaccharide degradation</keyword>
<dbReference type="EC" id="3.2.1.1" evidence="4"/>
<dbReference type="GO" id="GO:0000272">
    <property type="term" value="P:polysaccharide catabolic process"/>
    <property type="evidence" value="ECO:0007669"/>
    <property type="project" value="UniProtKB-KW"/>
</dbReference>
<dbReference type="FunFam" id="3.20.20.80:FF:000120">
    <property type="entry name" value="Alpha-amylase A"/>
    <property type="match status" value="1"/>
</dbReference>
<evidence type="ECO:0000256" key="10">
    <source>
        <dbReference type="ARBA" id="ARBA00023180"/>
    </source>
</evidence>
<dbReference type="Gene3D" id="2.60.40.10">
    <property type="entry name" value="Immunoglobulins"/>
    <property type="match status" value="1"/>
</dbReference>
<dbReference type="GO" id="GO:0004556">
    <property type="term" value="F:alpha-amylase activity"/>
    <property type="evidence" value="ECO:0007669"/>
    <property type="project" value="UniProtKB-EC"/>
</dbReference>
<keyword evidence="9" id="KW-1015">Disulfide bond</keyword>
<evidence type="ECO:0000256" key="4">
    <source>
        <dbReference type="ARBA" id="ARBA00012595"/>
    </source>
</evidence>
<dbReference type="InterPro" id="IPR013780">
    <property type="entry name" value="Glyco_hydro_b"/>
</dbReference>
<feature type="domain" description="CBM20" evidence="16">
    <location>
        <begin position="549"/>
        <end position="653"/>
    </location>
</feature>
<reference evidence="17" key="1">
    <citation type="journal article" date="2020" name="Stud. Mycol.">
        <title>101 Dothideomycetes genomes: a test case for predicting lifestyles and emergence of pathogens.</title>
        <authorList>
            <person name="Haridas S."/>
            <person name="Albert R."/>
            <person name="Binder M."/>
            <person name="Bloem J."/>
            <person name="Labutti K."/>
            <person name="Salamov A."/>
            <person name="Andreopoulos B."/>
            <person name="Baker S."/>
            <person name="Barry K."/>
            <person name="Bills G."/>
            <person name="Bluhm B."/>
            <person name="Cannon C."/>
            <person name="Castanera R."/>
            <person name="Culley D."/>
            <person name="Daum C."/>
            <person name="Ezra D."/>
            <person name="Gonzalez J."/>
            <person name="Henrissat B."/>
            <person name="Kuo A."/>
            <person name="Liang C."/>
            <person name="Lipzen A."/>
            <person name="Lutzoni F."/>
            <person name="Magnuson J."/>
            <person name="Mondo S."/>
            <person name="Nolan M."/>
            <person name="Ohm R."/>
            <person name="Pangilinan J."/>
            <person name="Park H.-J."/>
            <person name="Ramirez L."/>
            <person name="Alfaro M."/>
            <person name="Sun H."/>
            <person name="Tritt A."/>
            <person name="Yoshinaga Y."/>
            <person name="Zwiers L.-H."/>
            <person name="Turgeon B."/>
            <person name="Goodwin S."/>
            <person name="Spatafora J."/>
            <person name="Crous P."/>
            <person name="Grigoriev I."/>
        </authorList>
    </citation>
    <scope>NUCLEOTIDE SEQUENCE</scope>
    <source>
        <strain evidence="17">CBS 116005</strain>
    </source>
</reference>
<feature type="chain" id="PRO_5026103592" description="alpha-amylase" evidence="15">
    <location>
        <begin position="19"/>
        <end position="653"/>
    </location>
</feature>
<feature type="signal peptide" evidence="15">
    <location>
        <begin position="1"/>
        <end position="18"/>
    </location>
</feature>
<dbReference type="PROSITE" id="PS51166">
    <property type="entry name" value="CBM20"/>
    <property type="match status" value="1"/>
</dbReference>
<evidence type="ECO:0000256" key="2">
    <source>
        <dbReference type="ARBA" id="ARBA00001913"/>
    </source>
</evidence>
<dbReference type="FunFam" id="2.60.40.10:FF:000552">
    <property type="entry name" value="Related to glucoamylase"/>
    <property type="match status" value="1"/>
</dbReference>
<dbReference type="Gene3D" id="3.20.20.80">
    <property type="entry name" value="Glycosidases"/>
    <property type="match status" value="1"/>
</dbReference>
<dbReference type="AlphaFoldDB" id="A0A6G1LAV6"/>
<evidence type="ECO:0000313" key="18">
    <source>
        <dbReference type="Proteomes" id="UP000799436"/>
    </source>
</evidence>
<dbReference type="InterPro" id="IPR015340">
    <property type="entry name" value="A_amylase_C_dom"/>
</dbReference>
<evidence type="ECO:0000256" key="6">
    <source>
        <dbReference type="ARBA" id="ARBA00022729"/>
    </source>
</evidence>
<keyword evidence="11" id="KW-0119">Carbohydrate metabolism</keyword>
<dbReference type="OrthoDB" id="204980at2759"/>
<dbReference type="InterPro" id="IPR013784">
    <property type="entry name" value="Carb-bd-like_fold"/>
</dbReference>
<evidence type="ECO:0000313" key="17">
    <source>
        <dbReference type="EMBL" id="KAF2769699.1"/>
    </source>
</evidence>
<keyword evidence="7" id="KW-0378">Hydrolase</keyword>
<evidence type="ECO:0000256" key="5">
    <source>
        <dbReference type="ARBA" id="ARBA00022723"/>
    </source>
</evidence>
<dbReference type="PANTHER" id="PTHR10357:SF215">
    <property type="entry name" value="ALPHA-AMYLASE 1"/>
    <property type="match status" value="1"/>
</dbReference>
<keyword evidence="10" id="KW-0325">Glycoprotein</keyword>
<evidence type="ECO:0000256" key="1">
    <source>
        <dbReference type="ARBA" id="ARBA00000548"/>
    </source>
</evidence>
<protein>
    <recommendedName>
        <fullName evidence="4">alpha-amylase</fullName>
        <ecNumber evidence="4">3.2.1.1</ecNumber>
    </recommendedName>
</protein>
<dbReference type="GO" id="GO:0005509">
    <property type="term" value="F:calcium ion binding"/>
    <property type="evidence" value="ECO:0007669"/>
    <property type="project" value="InterPro"/>
</dbReference>
<gene>
    <name evidence="17" type="ORF">EJ03DRAFT_350974</name>
</gene>
<dbReference type="InterPro" id="IPR017853">
    <property type="entry name" value="GH"/>
</dbReference>
<evidence type="ECO:0000256" key="11">
    <source>
        <dbReference type="ARBA" id="ARBA00023277"/>
    </source>
</evidence>
<evidence type="ECO:0000259" key="16">
    <source>
        <dbReference type="PROSITE" id="PS51166"/>
    </source>
</evidence>
<dbReference type="SUPFAM" id="SSF51445">
    <property type="entry name" value="(Trans)glycosidases"/>
    <property type="match status" value="1"/>
</dbReference>
<evidence type="ECO:0000256" key="14">
    <source>
        <dbReference type="SAM" id="MobiDB-lite"/>
    </source>
</evidence>
<evidence type="ECO:0000256" key="12">
    <source>
        <dbReference type="ARBA" id="ARBA00023295"/>
    </source>
</evidence>
<dbReference type="Pfam" id="PF09260">
    <property type="entry name" value="A_amylase_dom_C"/>
    <property type="match status" value="1"/>
</dbReference>
<dbReference type="InterPro" id="IPR034836">
    <property type="entry name" value="CBM20_glucoamylase"/>
</dbReference>
<dbReference type="Gene3D" id="2.60.40.1180">
    <property type="entry name" value="Golgi alpha-mannosidase II"/>
    <property type="match status" value="1"/>
</dbReference>
<keyword evidence="18" id="KW-1185">Reference proteome</keyword>
<keyword evidence="6 15" id="KW-0732">Signal</keyword>
<dbReference type="EMBL" id="ML995831">
    <property type="protein sequence ID" value="KAF2769699.1"/>
    <property type="molecule type" value="Genomic_DNA"/>
</dbReference>
<organism evidence="17 18">
    <name type="scientific">Teratosphaeria nubilosa</name>
    <dbReference type="NCBI Taxonomy" id="161662"/>
    <lineage>
        <taxon>Eukaryota</taxon>
        <taxon>Fungi</taxon>
        <taxon>Dikarya</taxon>
        <taxon>Ascomycota</taxon>
        <taxon>Pezizomycotina</taxon>
        <taxon>Dothideomycetes</taxon>
        <taxon>Dothideomycetidae</taxon>
        <taxon>Mycosphaerellales</taxon>
        <taxon>Teratosphaeriaceae</taxon>
        <taxon>Teratosphaeria</taxon>
    </lineage>
</organism>
<dbReference type="Pfam" id="PF00686">
    <property type="entry name" value="CBM_20"/>
    <property type="match status" value="1"/>
</dbReference>
<dbReference type="InterPro" id="IPR002044">
    <property type="entry name" value="CBM20"/>
</dbReference>
<dbReference type="CDD" id="cd05811">
    <property type="entry name" value="CBM20_glucoamylase"/>
    <property type="match status" value="1"/>
</dbReference>
<evidence type="ECO:0000256" key="9">
    <source>
        <dbReference type="ARBA" id="ARBA00023157"/>
    </source>
</evidence>
<dbReference type="SUPFAM" id="SSF51011">
    <property type="entry name" value="Glycosyl hydrolase domain"/>
    <property type="match status" value="1"/>
</dbReference>
<dbReference type="SMART" id="SM00642">
    <property type="entry name" value="Aamy"/>
    <property type="match status" value="1"/>
</dbReference>
<name>A0A6G1LAV6_9PEZI</name>
<dbReference type="PANTHER" id="PTHR10357">
    <property type="entry name" value="ALPHA-AMYLASE FAMILY MEMBER"/>
    <property type="match status" value="1"/>
</dbReference>
<dbReference type="SUPFAM" id="SSF49452">
    <property type="entry name" value="Starch-binding domain-like"/>
    <property type="match status" value="1"/>
</dbReference>
<dbReference type="Proteomes" id="UP000799436">
    <property type="component" value="Unassembled WGS sequence"/>
</dbReference>
<keyword evidence="8" id="KW-0106">Calcium</keyword>
<dbReference type="InterPro" id="IPR006047">
    <property type="entry name" value="GH13_cat_dom"/>
</dbReference>
<comment type="cofactor">
    <cofactor evidence="2">
        <name>Ca(2+)</name>
        <dbReference type="ChEBI" id="CHEBI:29108"/>
    </cofactor>
</comment>
<comment type="similarity">
    <text evidence="3">Belongs to the glycosyl hydrolase 13 family.</text>
</comment>
<accession>A0A6G1LAV6</accession>
<dbReference type="Pfam" id="PF00128">
    <property type="entry name" value="Alpha-amylase"/>
    <property type="match status" value="1"/>
</dbReference>
<evidence type="ECO:0000256" key="13">
    <source>
        <dbReference type="ARBA" id="ARBA00023326"/>
    </source>
</evidence>
<evidence type="ECO:0000256" key="3">
    <source>
        <dbReference type="ARBA" id="ARBA00008061"/>
    </source>
</evidence>
<comment type="catalytic activity">
    <reaction evidence="1">
        <text>Endohydrolysis of (1-&gt;4)-alpha-D-glucosidic linkages in polysaccharides containing three or more (1-&gt;4)-alpha-linked D-glucose units.</text>
        <dbReference type="EC" id="3.2.1.1"/>
    </reaction>
</comment>
<feature type="region of interest" description="Disordered" evidence="14">
    <location>
        <begin position="504"/>
        <end position="525"/>
    </location>
</feature>
<evidence type="ECO:0000256" key="8">
    <source>
        <dbReference type="ARBA" id="ARBA00022837"/>
    </source>
</evidence>
<keyword evidence="12" id="KW-0326">Glycosidase</keyword>
<evidence type="ECO:0000256" key="7">
    <source>
        <dbReference type="ARBA" id="ARBA00022801"/>
    </source>
</evidence>
<dbReference type="CDD" id="cd11319">
    <property type="entry name" value="AmyAc_euk_AmyA"/>
    <property type="match status" value="1"/>
</dbReference>
<dbReference type="SMART" id="SM01065">
    <property type="entry name" value="CBM_2"/>
    <property type="match status" value="1"/>
</dbReference>
<dbReference type="InterPro" id="IPR013783">
    <property type="entry name" value="Ig-like_fold"/>
</dbReference>